<reference evidence="1" key="1">
    <citation type="submission" date="2019-08" db="EMBL/GenBank/DDBJ databases">
        <title>The genome of the North American firefly Photinus pyralis.</title>
        <authorList>
            <consortium name="Photinus pyralis genome working group"/>
            <person name="Fallon T.R."/>
            <person name="Sander Lower S.E."/>
            <person name="Weng J.-K."/>
        </authorList>
    </citation>
    <scope>NUCLEOTIDE SEQUENCE</scope>
    <source>
        <strain evidence="1">TRF0915ILg1</strain>
        <tissue evidence="1">Whole body</tissue>
    </source>
</reference>
<gene>
    <name evidence="1" type="ORF">ILUMI_08851</name>
</gene>
<organism evidence="1 2">
    <name type="scientific">Ignelater luminosus</name>
    <name type="common">Cucubano</name>
    <name type="synonym">Pyrophorus luminosus</name>
    <dbReference type="NCBI Taxonomy" id="2038154"/>
    <lineage>
        <taxon>Eukaryota</taxon>
        <taxon>Metazoa</taxon>
        <taxon>Ecdysozoa</taxon>
        <taxon>Arthropoda</taxon>
        <taxon>Hexapoda</taxon>
        <taxon>Insecta</taxon>
        <taxon>Pterygota</taxon>
        <taxon>Neoptera</taxon>
        <taxon>Endopterygota</taxon>
        <taxon>Coleoptera</taxon>
        <taxon>Polyphaga</taxon>
        <taxon>Elateriformia</taxon>
        <taxon>Elateroidea</taxon>
        <taxon>Elateridae</taxon>
        <taxon>Agrypninae</taxon>
        <taxon>Pyrophorini</taxon>
        <taxon>Ignelater</taxon>
    </lineage>
</organism>
<comment type="caution">
    <text evidence="1">The sequence shown here is derived from an EMBL/GenBank/DDBJ whole genome shotgun (WGS) entry which is preliminary data.</text>
</comment>
<evidence type="ECO:0000313" key="2">
    <source>
        <dbReference type="Proteomes" id="UP000801492"/>
    </source>
</evidence>
<dbReference type="AlphaFoldDB" id="A0A8K0D147"/>
<name>A0A8K0D147_IGNLU</name>
<dbReference type="Proteomes" id="UP000801492">
    <property type="component" value="Unassembled WGS sequence"/>
</dbReference>
<accession>A0A8K0D147</accession>
<keyword evidence="2" id="KW-1185">Reference proteome</keyword>
<sequence>MACTYKHTTKRIRKTPEEVRHAVQLALDGNISARAAATDLGFSRSESQRHGQAAKKLRAENVATYTFIANGLAISALTEEQEEKLAAYLIKAICSKIEIKLPIYSTTEMAGRNWLLGFRDWHPTLSLRCPEVTSFGKVSSFIKFTVGKFFENLRCLLKKRDFAPKNINNTTMMDCYGEIIIKTMSTLMSLLKRNLTIPPHCSHRLQPLDVSVYKPFKAAASWMTNNARRAATVYDVAGIACQEFNQAKNRSNILSGFAKTGID</sequence>
<evidence type="ECO:0000313" key="1">
    <source>
        <dbReference type="EMBL" id="KAF2897324.1"/>
    </source>
</evidence>
<dbReference type="EMBL" id="VTPC01004295">
    <property type="protein sequence ID" value="KAF2897324.1"/>
    <property type="molecule type" value="Genomic_DNA"/>
</dbReference>
<protein>
    <submittedName>
        <fullName evidence="1">Uncharacterized protein</fullName>
    </submittedName>
</protein>
<proteinExistence type="predicted"/>